<evidence type="ECO:0000256" key="6">
    <source>
        <dbReference type="ARBA" id="ARBA00022692"/>
    </source>
</evidence>
<dbReference type="InterPro" id="IPR036257">
    <property type="entry name" value="Cyt_c_oxidase_su2_TM_sf"/>
</dbReference>
<evidence type="ECO:0000313" key="20">
    <source>
        <dbReference type="Proteomes" id="UP001596114"/>
    </source>
</evidence>
<feature type="domain" description="Cytochrome oxidase subunit II copper A binding" evidence="17">
    <location>
        <begin position="129"/>
        <end position="241"/>
    </location>
</feature>
<keyword evidence="5 14" id="KW-0679">Respiratory chain</keyword>
<comment type="similarity">
    <text evidence="2 14">Belongs to the cytochrome c oxidase subunit 2 family.</text>
</comment>
<gene>
    <name evidence="19" type="primary">cyoA</name>
    <name evidence="19" type="ORF">ACFPPA_10435</name>
</gene>
<dbReference type="InterPro" id="IPR034227">
    <property type="entry name" value="CuRO_UO_II"/>
</dbReference>
<dbReference type="Proteomes" id="UP001596114">
    <property type="component" value="Unassembled WGS sequence"/>
</dbReference>
<name>A0ABW0QNC6_9GAMM</name>
<dbReference type="InterPro" id="IPR010514">
    <property type="entry name" value="COX_ARM"/>
</dbReference>
<evidence type="ECO:0000259" key="17">
    <source>
        <dbReference type="PROSITE" id="PS50857"/>
    </source>
</evidence>
<keyword evidence="8 14" id="KW-0249">Electron transport</keyword>
<dbReference type="InterPro" id="IPR008972">
    <property type="entry name" value="Cupredoxin"/>
</dbReference>
<accession>A0ABW0QNC6</accession>
<evidence type="ECO:0000256" key="10">
    <source>
        <dbReference type="ARBA" id="ARBA00023002"/>
    </source>
</evidence>
<feature type="domain" description="Cytochrome oxidase subunit II transmembrane region profile" evidence="18">
    <location>
        <begin position="17"/>
        <end position="114"/>
    </location>
</feature>
<dbReference type="Pfam" id="PF00116">
    <property type="entry name" value="COX2"/>
    <property type="match status" value="1"/>
</dbReference>
<dbReference type="PIRSF" id="PIRSF000292">
    <property type="entry name" value="Ubi_od_II"/>
    <property type="match status" value="1"/>
</dbReference>
<evidence type="ECO:0000313" key="19">
    <source>
        <dbReference type="EMBL" id="MFC5526160.1"/>
    </source>
</evidence>
<evidence type="ECO:0000256" key="4">
    <source>
        <dbReference type="ARBA" id="ARBA00022475"/>
    </source>
</evidence>
<dbReference type="PROSITE" id="PS50857">
    <property type="entry name" value="COX2_CUA"/>
    <property type="match status" value="1"/>
</dbReference>
<dbReference type="InterPro" id="IPR045187">
    <property type="entry name" value="CcO_II"/>
</dbReference>
<sequence length="331" mass="36547">MSVKRLRGLLLVPPALMLGGCNLVLLHPAGDVARQQSDLMIASVILMALIIVPVLIAVGVIAWRYRASNESAEYDPEWDHSTQLELVVWAAPLLIIIVLGAMTWIGTHQLDPYRSLTRIHAGRPVAADTRPLEVEVVSLNWKWLFFYPQYGIATVNELAAPVDMPIHFNLTSTETMNSFFIPSLAGQVYSMPGMQTVLNAVINKPGDFDGFSSNYSGHGFTDMRFRFHGMSPQDFSQWVARVRADGTDLDTPAFDRLNQPSRAEPVHYYARFDADLYHRILNQCVDPGQMCMDKMMAMDAHSDPAAPGNSADDAMSGDSSMTAPAHDAATH</sequence>
<feature type="region of interest" description="Disordered" evidence="15">
    <location>
        <begin position="301"/>
        <end position="331"/>
    </location>
</feature>
<feature type="compositionally biased region" description="Low complexity" evidence="15">
    <location>
        <begin position="310"/>
        <end position="321"/>
    </location>
</feature>
<dbReference type="PROSITE" id="PS50999">
    <property type="entry name" value="COX2_TM"/>
    <property type="match status" value="1"/>
</dbReference>
<evidence type="ECO:0000256" key="15">
    <source>
        <dbReference type="SAM" id="MobiDB-lite"/>
    </source>
</evidence>
<dbReference type="CDD" id="cd04212">
    <property type="entry name" value="CuRO_UO_II"/>
    <property type="match status" value="1"/>
</dbReference>
<keyword evidence="6 16" id="KW-0812">Transmembrane</keyword>
<comment type="caution">
    <text evidence="19">The sequence shown here is derived from an EMBL/GenBank/DDBJ whole genome shotgun (WGS) entry which is preliminary data.</text>
</comment>
<evidence type="ECO:0000256" key="2">
    <source>
        <dbReference type="ARBA" id="ARBA00007866"/>
    </source>
</evidence>
<protein>
    <recommendedName>
        <fullName evidence="14">Ubiquinol oxidase subunit 2</fullName>
    </recommendedName>
</protein>
<dbReference type="Gene3D" id="1.10.287.90">
    <property type="match status" value="1"/>
</dbReference>
<dbReference type="PANTHER" id="PTHR22888:SF18">
    <property type="entry name" value="CYTOCHROME BO(3) UBIQUINOL OXIDASE SUBUNIT 2"/>
    <property type="match status" value="1"/>
</dbReference>
<keyword evidence="3 14" id="KW-0813">Transport</keyword>
<keyword evidence="12" id="KW-0564">Palmitate</keyword>
<keyword evidence="9 16" id="KW-1133">Transmembrane helix</keyword>
<keyword evidence="7" id="KW-0732">Signal</keyword>
<proteinExistence type="inferred from homology"/>
<dbReference type="InterPro" id="IPR011759">
    <property type="entry name" value="Cyt_c_oxidase_su2_TM_dom"/>
</dbReference>
<evidence type="ECO:0000256" key="8">
    <source>
        <dbReference type="ARBA" id="ARBA00022982"/>
    </source>
</evidence>
<keyword evidence="10 14" id="KW-0560">Oxidoreductase</keyword>
<reference evidence="20" key="1">
    <citation type="journal article" date="2019" name="Int. J. Syst. Evol. Microbiol.">
        <title>The Global Catalogue of Microorganisms (GCM) 10K type strain sequencing project: providing services to taxonomists for standard genome sequencing and annotation.</title>
        <authorList>
            <consortium name="The Broad Institute Genomics Platform"/>
            <consortium name="The Broad Institute Genome Sequencing Center for Infectious Disease"/>
            <person name="Wu L."/>
            <person name="Ma J."/>
        </authorList>
    </citation>
    <scope>NUCLEOTIDE SEQUENCE [LARGE SCALE GENOMIC DNA]</scope>
    <source>
        <strain evidence="20">CGMCC 1.16619</strain>
    </source>
</reference>
<dbReference type="SUPFAM" id="SSF49503">
    <property type="entry name" value="Cupredoxins"/>
    <property type="match status" value="1"/>
</dbReference>
<dbReference type="InterPro" id="IPR006333">
    <property type="entry name" value="Cyt_o_ubiquinol_oxidase_su2"/>
</dbReference>
<evidence type="ECO:0000256" key="7">
    <source>
        <dbReference type="ARBA" id="ARBA00022729"/>
    </source>
</evidence>
<evidence type="ECO:0000256" key="5">
    <source>
        <dbReference type="ARBA" id="ARBA00022660"/>
    </source>
</evidence>
<dbReference type="SUPFAM" id="SSF81464">
    <property type="entry name" value="Cytochrome c oxidase subunit II-like, transmembrane region"/>
    <property type="match status" value="1"/>
</dbReference>
<dbReference type="Pfam" id="PF06481">
    <property type="entry name" value="COX_ARM"/>
    <property type="match status" value="1"/>
</dbReference>
<comment type="subcellular location">
    <subcellularLocation>
        <location evidence="1">Cell membrane</location>
        <topology evidence="1">Multi-pass membrane protein</topology>
    </subcellularLocation>
</comment>
<organism evidence="19 20">
    <name type="scientific">Rhodanobacter ginsengisoli</name>
    <dbReference type="NCBI Taxonomy" id="418646"/>
    <lineage>
        <taxon>Bacteria</taxon>
        <taxon>Pseudomonadati</taxon>
        <taxon>Pseudomonadota</taxon>
        <taxon>Gammaproteobacteria</taxon>
        <taxon>Lysobacterales</taxon>
        <taxon>Rhodanobacteraceae</taxon>
        <taxon>Rhodanobacter</taxon>
    </lineage>
</organism>
<evidence type="ECO:0000256" key="14">
    <source>
        <dbReference type="PIRNR" id="PIRNR000292"/>
    </source>
</evidence>
<evidence type="ECO:0000256" key="1">
    <source>
        <dbReference type="ARBA" id="ARBA00004651"/>
    </source>
</evidence>
<evidence type="ECO:0000256" key="9">
    <source>
        <dbReference type="ARBA" id="ARBA00022989"/>
    </source>
</evidence>
<feature type="transmembrane region" description="Helical" evidence="16">
    <location>
        <begin position="86"/>
        <end position="106"/>
    </location>
</feature>
<dbReference type="InterPro" id="IPR002429">
    <property type="entry name" value="CcO_II-like_C"/>
</dbReference>
<keyword evidence="4 14" id="KW-1003">Cell membrane</keyword>
<keyword evidence="20" id="KW-1185">Reference proteome</keyword>
<dbReference type="Gene3D" id="2.60.40.420">
    <property type="entry name" value="Cupredoxins - blue copper proteins"/>
    <property type="match status" value="1"/>
</dbReference>
<feature type="transmembrane region" description="Helical" evidence="16">
    <location>
        <begin position="39"/>
        <end position="65"/>
    </location>
</feature>
<dbReference type="EMBL" id="JBHSNF010000002">
    <property type="protein sequence ID" value="MFC5526160.1"/>
    <property type="molecule type" value="Genomic_DNA"/>
</dbReference>
<evidence type="ECO:0000256" key="13">
    <source>
        <dbReference type="ARBA" id="ARBA00023288"/>
    </source>
</evidence>
<keyword evidence="13" id="KW-0449">Lipoprotein</keyword>
<dbReference type="PANTHER" id="PTHR22888">
    <property type="entry name" value="CYTOCHROME C OXIDASE, SUBUNIT II"/>
    <property type="match status" value="1"/>
</dbReference>
<dbReference type="RefSeq" id="WP_377319705.1">
    <property type="nucleotide sequence ID" value="NZ_JBHSNF010000002.1"/>
</dbReference>
<evidence type="ECO:0000256" key="11">
    <source>
        <dbReference type="ARBA" id="ARBA00023136"/>
    </source>
</evidence>
<evidence type="ECO:0000259" key="18">
    <source>
        <dbReference type="PROSITE" id="PS50999"/>
    </source>
</evidence>
<evidence type="ECO:0000256" key="3">
    <source>
        <dbReference type="ARBA" id="ARBA00022448"/>
    </source>
</evidence>
<dbReference type="PROSITE" id="PS51257">
    <property type="entry name" value="PROKAR_LIPOPROTEIN"/>
    <property type="match status" value="1"/>
</dbReference>
<dbReference type="NCBIfam" id="TIGR01433">
    <property type="entry name" value="CyoA"/>
    <property type="match status" value="1"/>
</dbReference>
<evidence type="ECO:0000256" key="12">
    <source>
        <dbReference type="ARBA" id="ARBA00023139"/>
    </source>
</evidence>
<keyword evidence="11 14" id="KW-0472">Membrane</keyword>
<evidence type="ECO:0000256" key="16">
    <source>
        <dbReference type="SAM" id="Phobius"/>
    </source>
</evidence>